<feature type="transmembrane region" description="Helical" evidence="1">
    <location>
        <begin position="269"/>
        <end position="295"/>
    </location>
</feature>
<dbReference type="Proteomes" id="UP000431269">
    <property type="component" value="Chromosome"/>
</dbReference>
<proteinExistence type="predicted"/>
<accession>A0A6I6MGZ3</accession>
<dbReference type="EMBL" id="CP047045">
    <property type="protein sequence ID" value="QGZ94020.1"/>
    <property type="molecule type" value="Genomic_DNA"/>
</dbReference>
<dbReference type="InterPro" id="IPR003675">
    <property type="entry name" value="Rce1/LyrA-like_dom"/>
</dbReference>
<feature type="transmembrane region" description="Helical" evidence="1">
    <location>
        <begin position="202"/>
        <end position="220"/>
    </location>
</feature>
<organism evidence="3 4">
    <name type="scientific">Terricaulis silvestris</name>
    <dbReference type="NCBI Taxonomy" id="2686094"/>
    <lineage>
        <taxon>Bacteria</taxon>
        <taxon>Pseudomonadati</taxon>
        <taxon>Pseudomonadota</taxon>
        <taxon>Alphaproteobacteria</taxon>
        <taxon>Caulobacterales</taxon>
        <taxon>Caulobacteraceae</taxon>
        <taxon>Terricaulis</taxon>
    </lineage>
</organism>
<evidence type="ECO:0000256" key="1">
    <source>
        <dbReference type="SAM" id="Phobius"/>
    </source>
</evidence>
<dbReference type="GO" id="GO:0080120">
    <property type="term" value="P:CAAX-box protein maturation"/>
    <property type="evidence" value="ECO:0007669"/>
    <property type="project" value="UniProtKB-ARBA"/>
</dbReference>
<keyword evidence="1" id="KW-0812">Transmembrane</keyword>
<feature type="transmembrane region" description="Helical" evidence="1">
    <location>
        <begin position="128"/>
        <end position="146"/>
    </location>
</feature>
<dbReference type="GO" id="GO:0004175">
    <property type="term" value="F:endopeptidase activity"/>
    <property type="evidence" value="ECO:0007669"/>
    <property type="project" value="UniProtKB-ARBA"/>
</dbReference>
<feature type="domain" description="CAAX prenyl protease 2/Lysostaphin resistance protein A-like" evidence="2">
    <location>
        <begin position="134"/>
        <end position="237"/>
    </location>
</feature>
<feature type="transmembrane region" description="Helical" evidence="1">
    <location>
        <begin position="52"/>
        <end position="72"/>
    </location>
</feature>
<dbReference type="PANTHER" id="PTHR39430">
    <property type="entry name" value="MEMBRANE-ASSOCIATED PROTEASE-RELATED"/>
    <property type="match status" value="1"/>
</dbReference>
<keyword evidence="1" id="KW-0472">Membrane</keyword>
<evidence type="ECO:0000259" key="2">
    <source>
        <dbReference type="Pfam" id="PF02517"/>
    </source>
</evidence>
<dbReference type="GO" id="GO:0006508">
    <property type="term" value="P:proteolysis"/>
    <property type="evidence" value="ECO:0007669"/>
    <property type="project" value="UniProtKB-KW"/>
</dbReference>
<feature type="transmembrane region" description="Helical" evidence="1">
    <location>
        <begin position="167"/>
        <end position="190"/>
    </location>
</feature>
<dbReference type="KEGG" id="tsv:DSM104635_00836"/>
<feature type="transmembrane region" description="Helical" evidence="1">
    <location>
        <begin position="92"/>
        <end position="116"/>
    </location>
</feature>
<name>A0A6I6MGZ3_9CAUL</name>
<gene>
    <name evidence="3" type="ORF">DSM104635_00836</name>
</gene>
<dbReference type="Pfam" id="PF02517">
    <property type="entry name" value="Rce1-like"/>
    <property type="match status" value="1"/>
</dbReference>
<keyword evidence="3" id="KW-0645">Protease</keyword>
<reference evidence="4" key="1">
    <citation type="submission" date="2019-12" db="EMBL/GenBank/DDBJ databases">
        <title>Complete genome of Terracaulis silvestris 0127_4.</title>
        <authorList>
            <person name="Vieira S."/>
            <person name="Riedel T."/>
            <person name="Sproer C."/>
            <person name="Pascual J."/>
            <person name="Boedeker C."/>
            <person name="Overmann J."/>
        </authorList>
    </citation>
    <scope>NUCLEOTIDE SEQUENCE [LARGE SCALE GENOMIC DNA]</scope>
    <source>
        <strain evidence="4">0127_4</strain>
    </source>
</reference>
<keyword evidence="3" id="KW-0378">Hydrolase</keyword>
<keyword evidence="1" id="KW-1133">Transmembrane helix</keyword>
<protein>
    <submittedName>
        <fullName evidence="3">CAAX amino terminal protease self-immunity</fullName>
    </submittedName>
</protein>
<dbReference type="RefSeq" id="WP_158764988.1">
    <property type="nucleotide sequence ID" value="NZ_CP047045.1"/>
</dbReference>
<evidence type="ECO:0000313" key="4">
    <source>
        <dbReference type="Proteomes" id="UP000431269"/>
    </source>
</evidence>
<dbReference type="AlphaFoldDB" id="A0A6I6MGZ3"/>
<keyword evidence="4" id="KW-1185">Reference proteome</keyword>
<dbReference type="PANTHER" id="PTHR39430:SF1">
    <property type="entry name" value="PROTEASE"/>
    <property type="match status" value="1"/>
</dbReference>
<feature type="transmembrane region" description="Helical" evidence="1">
    <location>
        <begin position="20"/>
        <end position="40"/>
    </location>
</feature>
<feature type="transmembrane region" description="Helical" evidence="1">
    <location>
        <begin position="232"/>
        <end position="249"/>
    </location>
</feature>
<evidence type="ECO:0000313" key="3">
    <source>
        <dbReference type="EMBL" id="QGZ94020.1"/>
    </source>
</evidence>
<sequence>MGAIAAIFVNKSEKRLRAGWRILIHLIALIAFGLLAGFAASQIPNRAIGESVYALLYLAATVGATWLIARYIDRRRFAAYGFNFSGGWWVDLMFGLVLGAVLMSGIVFAMIHAGWATLSEVSVTNLDLPIVAAFAVQVLSLIVVGINEELVFRGYHLRNISEGFSRFGTNAAIIIALIISSSFFGVVHLANEAGGGAHTTPLALLNLVLAGLMLAVPFLLTGELAIPIGIHITWNLFQGPVFGLAVSGMESETRLITVNPFGPELWTGGAYGAEGGLLATIAVGASLVISAIWIAMRKKELRLEPSVATYTPR</sequence>